<gene>
    <name evidence="4" type="primary">LOC104224405</name>
</gene>
<protein>
    <submittedName>
        <fullName evidence="4">Uncharacterized protein LOC104224405</fullName>
    </submittedName>
</protein>
<keyword evidence="3" id="KW-1185">Reference proteome</keyword>
<evidence type="ECO:0000313" key="4">
    <source>
        <dbReference type="RefSeq" id="XP_009774341.1"/>
    </source>
</evidence>
<dbReference type="PANTHER" id="PTHR47266">
    <property type="entry name" value="ENDONUCLEASE-RELATED"/>
    <property type="match status" value="1"/>
</dbReference>
<dbReference type="STRING" id="4096.A0A1U7WAT3"/>
<dbReference type="Gene3D" id="3.30.420.10">
    <property type="entry name" value="Ribonuclease H-like superfamily/Ribonuclease H"/>
    <property type="match status" value="1"/>
</dbReference>
<accession>A0A1U7WAT3</accession>
<proteinExistence type="predicted"/>
<organism evidence="3 4">
    <name type="scientific">Nicotiana sylvestris</name>
    <name type="common">Wood tobacco</name>
    <name type="synonym">South American tobacco</name>
    <dbReference type="NCBI Taxonomy" id="4096"/>
    <lineage>
        <taxon>Eukaryota</taxon>
        <taxon>Viridiplantae</taxon>
        <taxon>Streptophyta</taxon>
        <taxon>Embryophyta</taxon>
        <taxon>Tracheophyta</taxon>
        <taxon>Spermatophyta</taxon>
        <taxon>Magnoliopsida</taxon>
        <taxon>eudicotyledons</taxon>
        <taxon>Gunneridae</taxon>
        <taxon>Pentapetalae</taxon>
        <taxon>asterids</taxon>
        <taxon>lamiids</taxon>
        <taxon>Solanales</taxon>
        <taxon>Solanaceae</taxon>
        <taxon>Nicotianoideae</taxon>
        <taxon>Nicotianeae</taxon>
        <taxon>Nicotiana</taxon>
    </lineage>
</organism>
<dbReference type="InterPro" id="IPR036397">
    <property type="entry name" value="RNaseH_sf"/>
</dbReference>
<dbReference type="AlphaFoldDB" id="A0A1U7WAT3"/>
<dbReference type="Proteomes" id="UP000189701">
    <property type="component" value="Unplaced"/>
</dbReference>
<dbReference type="RefSeq" id="XP_009774341.1">
    <property type="nucleotide sequence ID" value="XM_009776039.1"/>
</dbReference>
<reference evidence="3" key="1">
    <citation type="journal article" date="2013" name="Genome Biol.">
        <title>Reference genomes and transcriptomes of Nicotiana sylvestris and Nicotiana tomentosiformis.</title>
        <authorList>
            <person name="Sierro N."/>
            <person name="Battey J.N."/>
            <person name="Ouadi S."/>
            <person name="Bovet L."/>
            <person name="Goepfert S."/>
            <person name="Bakaher N."/>
            <person name="Peitsch M.C."/>
            <person name="Ivanov N.V."/>
        </authorList>
    </citation>
    <scope>NUCLEOTIDE SEQUENCE [LARGE SCALE GENOMIC DNA]</scope>
</reference>
<evidence type="ECO:0000256" key="1">
    <source>
        <dbReference type="SAM" id="MobiDB-lite"/>
    </source>
</evidence>
<dbReference type="InterPro" id="IPR012337">
    <property type="entry name" value="RNaseH-like_sf"/>
</dbReference>
<dbReference type="PROSITE" id="PS50994">
    <property type="entry name" value="INTEGRASE"/>
    <property type="match status" value="1"/>
</dbReference>
<dbReference type="InterPro" id="IPR052160">
    <property type="entry name" value="Gypsy_RT_Integrase-like"/>
</dbReference>
<dbReference type="GO" id="GO:0015074">
    <property type="term" value="P:DNA integration"/>
    <property type="evidence" value="ECO:0007669"/>
    <property type="project" value="InterPro"/>
</dbReference>
<reference evidence="4" key="2">
    <citation type="submission" date="2025-08" db="UniProtKB">
        <authorList>
            <consortium name="RefSeq"/>
        </authorList>
    </citation>
    <scope>IDENTIFICATION</scope>
    <source>
        <tissue evidence="4">Leaf</tissue>
    </source>
</reference>
<evidence type="ECO:0000313" key="3">
    <source>
        <dbReference type="Proteomes" id="UP000189701"/>
    </source>
</evidence>
<sequence>MGPFVSSCGNTYILVTVDYVSKWVEVVALSNNEARSVVAFLKKNIFTRFVTPRAIITDGCSHFCKKVVTHKVSTPYHPQASGQVEVSNREIKSILSKTVNANLTNWSRKLDDALWAYRTVFKTPLEHKAMWALKKLNLERDIAANLRVEQLNELDEFRQWSTPELEVIHLKGRKNPLEAGLRYETTPSSESSDGLEEGTEARHHLLATTSASPAAPIDVDDDEVPDDGRGSDTNVGGLEG</sequence>
<feature type="domain" description="Integrase catalytic" evidence="2">
    <location>
        <begin position="1"/>
        <end position="142"/>
    </location>
</feature>
<dbReference type="eggNOG" id="KOG0017">
    <property type="taxonomic scope" value="Eukaryota"/>
</dbReference>
<evidence type="ECO:0000259" key="2">
    <source>
        <dbReference type="PROSITE" id="PS50994"/>
    </source>
</evidence>
<dbReference type="InterPro" id="IPR001584">
    <property type="entry name" value="Integrase_cat-core"/>
</dbReference>
<dbReference type="GO" id="GO:0003676">
    <property type="term" value="F:nucleic acid binding"/>
    <property type="evidence" value="ECO:0007669"/>
    <property type="project" value="InterPro"/>
</dbReference>
<dbReference type="SUPFAM" id="SSF53098">
    <property type="entry name" value="Ribonuclease H-like"/>
    <property type="match status" value="1"/>
</dbReference>
<name>A0A1U7WAT3_NICSY</name>
<feature type="region of interest" description="Disordered" evidence="1">
    <location>
        <begin position="179"/>
        <end position="240"/>
    </location>
</feature>